<organism evidence="2 3">
    <name type="scientific">Jiangella anatolica</name>
    <dbReference type="NCBI Taxonomy" id="2670374"/>
    <lineage>
        <taxon>Bacteria</taxon>
        <taxon>Bacillati</taxon>
        <taxon>Actinomycetota</taxon>
        <taxon>Actinomycetes</taxon>
        <taxon>Jiangellales</taxon>
        <taxon>Jiangellaceae</taxon>
        <taxon>Jiangella</taxon>
    </lineage>
</organism>
<dbReference type="InterPro" id="IPR032710">
    <property type="entry name" value="NTF2-like_dom_sf"/>
</dbReference>
<name>A0A2W2B6T2_9ACTN</name>
<dbReference type="AlphaFoldDB" id="A0A2W2B6T2"/>
<proteinExistence type="predicted"/>
<dbReference type="EMBL" id="POTW01000028">
    <property type="protein sequence ID" value="PZF83171.1"/>
    <property type="molecule type" value="Genomic_DNA"/>
</dbReference>
<dbReference type="Gene3D" id="3.10.450.50">
    <property type="match status" value="1"/>
</dbReference>
<reference evidence="2 3" key="1">
    <citation type="submission" date="2018-01" db="EMBL/GenBank/DDBJ databases">
        <title>Draft genome sequence of Jiangella sp. GTF31.</title>
        <authorList>
            <person name="Sahin N."/>
            <person name="Ay H."/>
            <person name="Saygin H."/>
        </authorList>
    </citation>
    <scope>NUCLEOTIDE SEQUENCE [LARGE SCALE GENOMIC DNA]</scope>
    <source>
        <strain evidence="2 3">GTF31</strain>
    </source>
</reference>
<gene>
    <name evidence="2" type="ORF">C1I92_13925</name>
</gene>
<dbReference type="Proteomes" id="UP000248764">
    <property type="component" value="Unassembled WGS sequence"/>
</dbReference>
<evidence type="ECO:0000313" key="3">
    <source>
        <dbReference type="Proteomes" id="UP000248764"/>
    </source>
</evidence>
<accession>A0A2W2B6T2</accession>
<sequence>MDTIEITELLDERSAAIHAKDLDRLMSFYTDDIVYFDLVPPLHYVGADALRDRFTDWFTRWDGPIGQQPAEVHVESGGDVAVVRMLIRASGTLVTGRQVDYWVRATDGLRRTAGRWQIAHEHVSLPVELPQGTAAMDLRPDG</sequence>
<feature type="domain" description="SnoaL-like" evidence="1">
    <location>
        <begin position="6"/>
        <end position="127"/>
    </location>
</feature>
<dbReference type="RefSeq" id="WP_111255253.1">
    <property type="nucleotide sequence ID" value="NZ_POTW01000028.1"/>
</dbReference>
<keyword evidence="3" id="KW-1185">Reference proteome</keyword>
<dbReference type="InterPro" id="IPR037401">
    <property type="entry name" value="SnoaL-like"/>
</dbReference>
<dbReference type="SUPFAM" id="SSF54427">
    <property type="entry name" value="NTF2-like"/>
    <property type="match status" value="1"/>
</dbReference>
<evidence type="ECO:0000259" key="1">
    <source>
        <dbReference type="Pfam" id="PF13474"/>
    </source>
</evidence>
<evidence type="ECO:0000313" key="2">
    <source>
        <dbReference type="EMBL" id="PZF83171.1"/>
    </source>
</evidence>
<dbReference type="Pfam" id="PF13474">
    <property type="entry name" value="SnoaL_3"/>
    <property type="match status" value="1"/>
</dbReference>
<protein>
    <submittedName>
        <fullName evidence="2">DUF4440 domain-containing protein</fullName>
    </submittedName>
</protein>
<comment type="caution">
    <text evidence="2">The sequence shown here is derived from an EMBL/GenBank/DDBJ whole genome shotgun (WGS) entry which is preliminary data.</text>
</comment>